<comment type="caution">
    <text evidence="2">The sequence shown here is derived from an EMBL/GenBank/DDBJ whole genome shotgun (WGS) entry which is preliminary data.</text>
</comment>
<feature type="region of interest" description="Disordered" evidence="1">
    <location>
        <begin position="1"/>
        <end position="22"/>
    </location>
</feature>
<name>A0ABT9P543_9ACTN</name>
<dbReference type="PANTHER" id="PTHR35788:SF1">
    <property type="entry name" value="EXPORTED PROTEIN"/>
    <property type="match status" value="1"/>
</dbReference>
<dbReference type="Pfam" id="PF04294">
    <property type="entry name" value="VanW"/>
    <property type="match status" value="1"/>
</dbReference>
<proteinExistence type="predicted"/>
<accession>A0ABT9P543</accession>
<protein>
    <submittedName>
        <fullName evidence="2">Vancomycin resistance protein VanW</fullName>
    </submittedName>
</protein>
<organism evidence="2 3">
    <name type="scientific">Kineosporia succinea</name>
    <dbReference type="NCBI Taxonomy" id="84632"/>
    <lineage>
        <taxon>Bacteria</taxon>
        <taxon>Bacillati</taxon>
        <taxon>Actinomycetota</taxon>
        <taxon>Actinomycetes</taxon>
        <taxon>Kineosporiales</taxon>
        <taxon>Kineosporiaceae</taxon>
        <taxon>Kineosporia</taxon>
    </lineage>
</organism>
<gene>
    <name evidence="2" type="ORF">J2S57_003558</name>
</gene>
<dbReference type="Proteomes" id="UP001235712">
    <property type="component" value="Unassembled WGS sequence"/>
</dbReference>
<keyword evidence="3" id="KW-1185">Reference proteome</keyword>
<reference evidence="2 3" key="1">
    <citation type="submission" date="2023-07" db="EMBL/GenBank/DDBJ databases">
        <title>Sequencing the genomes of 1000 actinobacteria strains.</title>
        <authorList>
            <person name="Klenk H.-P."/>
        </authorList>
    </citation>
    <scope>NUCLEOTIDE SEQUENCE [LARGE SCALE GENOMIC DNA]</scope>
    <source>
        <strain evidence="2 3">DSM 44388</strain>
    </source>
</reference>
<dbReference type="PANTHER" id="PTHR35788">
    <property type="entry name" value="EXPORTED PROTEIN-RELATED"/>
    <property type="match status" value="1"/>
</dbReference>
<sequence>MPAVPLPADLPAGTGAPEPTDASVIKTRLPPIRPSERWPWILPLAVTYFRMRRRVKWLVGGATFTRTRSTEPLPVLVKRHRSLLLRQLGDADMWLQRNKVINLRIAAGQLDGVVIAPGETFSFCRLVGRATAKKGYVVGMFLSGGEVRPDIGGGICQAANLLHWMALHSPLTIVERSEHSFDPFPDSGRVIPWGTGTSIFYNYIDLQLRNDTDVPYQLRIRVGETHLEGELRAAVMPAHSYHVEARQERFQQLRGVWWRSNEIWRRVIDRRTGNHVGEELLKKNRARVMYDPTVTYTDRTPGRRL</sequence>
<dbReference type="InterPro" id="IPR052913">
    <property type="entry name" value="Glycopeptide_resist_protein"/>
</dbReference>
<evidence type="ECO:0000313" key="2">
    <source>
        <dbReference type="EMBL" id="MDP9827809.1"/>
    </source>
</evidence>
<dbReference type="InterPro" id="IPR007391">
    <property type="entry name" value="Vancomycin_resist_VanW"/>
</dbReference>
<evidence type="ECO:0000313" key="3">
    <source>
        <dbReference type="Proteomes" id="UP001235712"/>
    </source>
</evidence>
<dbReference type="EMBL" id="JAUSQZ010000001">
    <property type="protein sequence ID" value="MDP9827809.1"/>
    <property type="molecule type" value="Genomic_DNA"/>
</dbReference>
<evidence type="ECO:0000256" key="1">
    <source>
        <dbReference type="SAM" id="MobiDB-lite"/>
    </source>
</evidence>
<dbReference type="RefSeq" id="WP_307244333.1">
    <property type="nucleotide sequence ID" value="NZ_JAUSQZ010000001.1"/>
</dbReference>